<dbReference type="STRING" id="1802559.A2372_01945"/>
<dbReference type="InterPro" id="IPR006603">
    <property type="entry name" value="PQ-loop_rpt"/>
</dbReference>
<comment type="caution">
    <text evidence="6">The sequence shown here is derived from an EMBL/GenBank/DDBJ whole genome shotgun (WGS) entry which is preliminary data.</text>
</comment>
<dbReference type="Pfam" id="PF04193">
    <property type="entry name" value="PQ-loop"/>
    <property type="match status" value="1"/>
</dbReference>
<feature type="transmembrane region" description="Helical" evidence="5">
    <location>
        <begin position="64"/>
        <end position="85"/>
    </location>
</feature>
<comment type="subcellular location">
    <subcellularLocation>
        <location evidence="1">Membrane</location>
        <topology evidence="1">Multi-pass membrane protein</topology>
    </subcellularLocation>
</comment>
<evidence type="ECO:0000256" key="2">
    <source>
        <dbReference type="ARBA" id="ARBA00022692"/>
    </source>
</evidence>
<protein>
    <recommendedName>
        <fullName evidence="8">MtN3 and saliva related transmembrane protein</fullName>
    </recommendedName>
</protein>
<keyword evidence="2 5" id="KW-0812">Transmembrane</keyword>
<feature type="transmembrane region" description="Helical" evidence="5">
    <location>
        <begin position="39"/>
        <end position="58"/>
    </location>
</feature>
<evidence type="ECO:0000256" key="1">
    <source>
        <dbReference type="ARBA" id="ARBA00004141"/>
    </source>
</evidence>
<dbReference type="AlphaFoldDB" id="A0A1F8DX71"/>
<evidence type="ECO:0000256" key="3">
    <source>
        <dbReference type="ARBA" id="ARBA00022989"/>
    </source>
</evidence>
<dbReference type="Proteomes" id="UP000176422">
    <property type="component" value="Unassembled WGS sequence"/>
</dbReference>
<evidence type="ECO:0000256" key="5">
    <source>
        <dbReference type="SAM" id="Phobius"/>
    </source>
</evidence>
<keyword evidence="3 5" id="KW-1133">Transmembrane helix</keyword>
<keyword evidence="4 5" id="KW-0472">Membrane</keyword>
<name>A0A1F8DX71_9BACT</name>
<dbReference type="EMBL" id="MGIT01000001">
    <property type="protein sequence ID" value="OGM93150.1"/>
    <property type="molecule type" value="Genomic_DNA"/>
</dbReference>
<dbReference type="Gene3D" id="1.20.1280.290">
    <property type="match status" value="1"/>
</dbReference>
<gene>
    <name evidence="6" type="ORF">A2372_01945</name>
</gene>
<evidence type="ECO:0000313" key="6">
    <source>
        <dbReference type="EMBL" id="OGM93150.1"/>
    </source>
</evidence>
<feature type="transmembrane region" description="Helical" evidence="5">
    <location>
        <begin position="6"/>
        <end position="27"/>
    </location>
</feature>
<evidence type="ECO:0000313" key="7">
    <source>
        <dbReference type="Proteomes" id="UP000176422"/>
    </source>
</evidence>
<evidence type="ECO:0000256" key="4">
    <source>
        <dbReference type="ARBA" id="ARBA00023136"/>
    </source>
</evidence>
<proteinExistence type="predicted"/>
<organism evidence="6 7">
    <name type="scientific">Candidatus Wolfebacteria bacterium RIFOXYB1_FULL_54_12</name>
    <dbReference type="NCBI Taxonomy" id="1802559"/>
    <lineage>
        <taxon>Bacteria</taxon>
        <taxon>Candidatus Wolfeibacteriota</taxon>
    </lineage>
</organism>
<evidence type="ECO:0008006" key="8">
    <source>
        <dbReference type="Google" id="ProtNLM"/>
    </source>
</evidence>
<reference evidence="6 7" key="1">
    <citation type="journal article" date="2016" name="Nat. Commun.">
        <title>Thousands of microbial genomes shed light on interconnected biogeochemical processes in an aquifer system.</title>
        <authorList>
            <person name="Anantharaman K."/>
            <person name="Brown C.T."/>
            <person name="Hug L.A."/>
            <person name="Sharon I."/>
            <person name="Castelle C.J."/>
            <person name="Probst A.J."/>
            <person name="Thomas B.C."/>
            <person name="Singh A."/>
            <person name="Wilkins M.J."/>
            <person name="Karaoz U."/>
            <person name="Brodie E.L."/>
            <person name="Williams K.H."/>
            <person name="Hubbard S.S."/>
            <person name="Banfield J.F."/>
        </authorList>
    </citation>
    <scope>NUCLEOTIDE SEQUENCE [LARGE SCALE GENOMIC DNA]</scope>
</reference>
<dbReference type="GO" id="GO:0016020">
    <property type="term" value="C:membrane"/>
    <property type="evidence" value="ECO:0007669"/>
    <property type="project" value="UniProtKB-SubCell"/>
</dbReference>
<sequence length="97" mass="10775">MIDFTQLFASLAGLMGIVMGLANIPQALKIYKRRSAKDVSLLTYSILSFGYFVLLLYSVLLHNIALIVINLFGFLGVGLVLSGIIRYEKKGVRHWGI</sequence>
<accession>A0A1F8DX71</accession>